<gene>
    <name evidence="2" type="ORF">AAY24_13145</name>
</gene>
<protein>
    <submittedName>
        <fullName evidence="2">Uncharacterized protein</fullName>
    </submittedName>
</protein>
<name>A0A0F7K2K2_9GAMM</name>
<accession>A0A0F7K2K2</accession>
<dbReference type="EMBL" id="CP011412">
    <property type="protein sequence ID" value="AKH21148.1"/>
    <property type="molecule type" value="Genomic_DNA"/>
</dbReference>
<feature type="transmembrane region" description="Helical" evidence="1">
    <location>
        <begin position="9"/>
        <end position="27"/>
    </location>
</feature>
<sequence length="153" mass="17253">MEKYMSNEIWAAIIGVAGTLAGVWIGARLSSNTAKNLMIQQAKAEFCAAFTETMVQLHAPVEEPGIGEALEILQNNYSIHLAAYLKLKATVPSKHVQGIEVAWKQYNKDGNYELQEEQEMYRFSHVLNGKNEEEMRMLARKHVNTLINSVKKT</sequence>
<evidence type="ECO:0000256" key="1">
    <source>
        <dbReference type="SAM" id="Phobius"/>
    </source>
</evidence>
<dbReference type="Proteomes" id="UP000034410">
    <property type="component" value="Chromosome"/>
</dbReference>
<dbReference type="AlphaFoldDB" id="A0A0F7K2K2"/>
<evidence type="ECO:0000313" key="2">
    <source>
        <dbReference type="EMBL" id="AKH21148.1"/>
    </source>
</evidence>
<evidence type="ECO:0000313" key="3">
    <source>
        <dbReference type="Proteomes" id="UP000034410"/>
    </source>
</evidence>
<organism evidence="2 3">
    <name type="scientific">Sedimenticola thiotaurini</name>
    <dbReference type="NCBI Taxonomy" id="1543721"/>
    <lineage>
        <taxon>Bacteria</taxon>
        <taxon>Pseudomonadati</taxon>
        <taxon>Pseudomonadota</taxon>
        <taxon>Gammaproteobacteria</taxon>
        <taxon>Chromatiales</taxon>
        <taxon>Sedimenticolaceae</taxon>
        <taxon>Sedimenticola</taxon>
    </lineage>
</organism>
<keyword evidence="1" id="KW-0812">Transmembrane</keyword>
<keyword evidence="3" id="KW-1185">Reference proteome</keyword>
<dbReference type="KEGG" id="seds:AAY24_13145"/>
<reference evidence="2 3" key="1">
    <citation type="journal article" date="2015" name="Genome Announc.">
        <title>Complete Genome Sequence of Sedimenticola thiotaurini Strain SIP-G1, a Polyphosphate- and Polyhydroxyalkanoate-Accumulating Sulfur-Oxidizing Gammaproteobacterium Isolated from Salt Marsh Sediments.</title>
        <authorList>
            <person name="Flood B.E."/>
            <person name="Jones D.S."/>
            <person name="Bailey J.V."/>
        </authorList>
    </citation>
    <scope>NUCLEOTIDE SEQUENCE [LARGE SCALE GENOMIC DNA]</scope>
    <source>
        <strain evidence="2 3">SIP-G1</strain>
    </source>
</reference>
<keyword evidence="1" id="KW-0472">Membrane</keyword>
<proteinExistence type="predicted"/>
<keyword evidence="1" id="KW-1133">Transmembrane helix</keyword>